<protein>
    <submittedName>
        <fullName evidence="3">Chromosome segregation ATPase</fullName>
    </submittedName>
</protein>
<comment type="caution">
    <text evidence="3">The sequence shown here is derived from an EMBL/GenBank/DDBJ whole genome shotgun (WGS) entry which is preliminary data.</text>
</comment>
<dbReference type="RefSeq" id="WP_184256830.1">
    <property type="nucleotide sequence ID" value="NZ_JACHIO010000012.1"/>
</dbReference>
<evidence type="ECO:0000313" key="4">
    <source>
        <dbReference type="Proteomes" id="UP000584867"/>
    </source>
</evidence>
<proteinExistence type="predicted"/>
<keyword evidence="1" id="KW-0175">Coiled coil</keyword>
<feature type="coiled-coil region" evidence="1">
    <location>
        <begin position="176"/>
        <end position="203"/>
    </location>
</feature>
<gene>
    <name evidence="3" type="ORF">HDF15_003067</name>
</gene>
<name>A0A7W7ZS41_9BACT</name>
<organism evidence="3 4">
    <name type="scientific">Granulicella mallensis</name>
    <dbReference type="NCBI Taxonomy" id="940614"/>
    <lineage>
        <taxon>Bacteria</taxon>
        <taxon>Pseudomonadati</taxon>
        <taxon>Acidobacteriota</taxon>
        <taxon>Terriglobia</taxon>
        <taxon>Terriglobales</taxon>
        <taxon>Acidobacteriaceae</taxon>
        <taxon>Granulicella</taxon>
    </lineage>
</organism>
<evidence type="ECO:0000256" key="2">
    <source>
        <dbReference type="SAM" id="MobiDB-lite"/>
    </source>
</evidence>
<evidence type="ECO:0000256" key="1">
    <source>
        <dbReference type="SAM" id="Coils"/>
    </source>
</evidence>
<sequence length="279" mass="32106">MSTAIFREPTPEEVELGRQRHELASIRKALAERELELEHLRNQILSFEARYIRQIGVLYRQLDEWEERIAELKVSQETPEERERYAREAAQKPEAAVPEVQVPEPSLDLKILFREVAKLIHPDFAVDDHDERHRTHLMAQANEAYRRDDAAVLQRMLNGYDPSTDSWSSEDMASALARTLMQIEQAKEDLKIVASEIEALGQSEMALLKERTAEEALKGRDLLAELAALVKGNIGMAMRRYELDLGRARRKEKAFNPEALLSAETPPPPPRSFNRFRSR</sequence>
<reference evidence="3 4" key="1">
    <citation type="submission" date="2020-08" db="EMBL/GenBank/DDBJ databases">
        <title>Genomic Encyclopedia of Type Strains, Phase IV (KMG-V): Genome sequencing to study the core and pangenomes of soil and plant-associated prokaryotes.</title>
        <authorList>
            <person name="Whitman W."/>
        </authorList>
    </citation>
    <scope>NUCLEOTIDE SEQUENCE [LARGE SCALE GENOMIC DNA]</scope>
    <source>
        <strain evidence="3 4">X5P3</strain>
    </source>
</reference>
<evidence type="ECO:0000313" key="3">
    <source>
        <dbReference type="EMBL" id="MBB5064707.1"/>
    </source>
</evidence>
<feature type="coiled-coil region" evidence="1">
    <location>
        <begin position="23"/>
        <end position="75"/>
    </location>
</feature>
<dbReference type="EMBL" id="JACHIO010000012">
    <property type="protein sequence ID" value="MBB5064707.1"/>
    <property type="molecule type" value="Genomic_DNA"/>
</dbReference>
<accession>A0A7W7ZS41</accession>
<dbReference type="AlphaFoldDB" id="A0A7W7ZS41"/>
<dbReference type="Proteomes" id="UP000584867">
    <property type="component" value="Unassembled WGS sequence"/>
</dbReference>
<feature type="region of interest" description="Disordered" evidence="2">
    <location>
        <begin position="255"/>
        <end position="279"/>
    </location>
</feature>